<accession>A0A4Z2F621</accession>
<dbReference type="AlphaFoldDB" id="A0A4Z2F621"/>
<dbReference type="OrthoDB" id="10676370at2759"/>
<evidence type="ECO:0000256" key="1">
    <source>
        <dbReference type="SAM" id="Phobius"/>
    </source>
</evidence>
<keyword evidence="1" id="KW-0812">Transmembrane</keyword>
<keyword evidence="1" id="KW-0472">Membrane</keyword>
<gene>
    <name evidence="2" type="ORF">EYF80_053212</name>
</gene>
<proteinExistence type="predicted"/>
<evidence type="ECO:0000313" key="2">
    <source>
        <dbReference type="EMBL" id="TNN36617.1"/>
    </source>
</evidence>
<dbReference type="EMBL" id="SRLO01001593">
    <property type="protein sequence ID" value="TNN36617.1"/>
    <property type="molecule type" value="Genomic_DNA"/>
</dbReference>
<sequence length="252" mass="27096">MKCNNKFRALGRPGCSGSRLSLAELAISWALPPSGGAAVLPPSGGAALLLRRPRGFGAFLQMRVVVGVASLVVGVASLVVGVASLVVVVAARLLGNGPVALQRHVVQEALQPVQGDGSVLSVPVRGFRRSALRSHLLNSAPRWTHLLNSAPRWTHLLNSAPRWTHLLNSAPRWTHLLNSAPRWTHLLNRASRWTHLLNSASRWTHLLNSASRWSLWLRSALCGSTTADGERAATLVSTQAGRCSIQLLHHLA</sequence>
<reference evidence="2 3" key="1">
    <citation type="submission" date="2019-03" db="EMBL/GenBank/DDBJ databases">
        <title>First draft genome of Liparis tanakae, snailfish: a comprehensive survey of snailfish specific genes.</title>
        <authorList>
            <person name="Kim W."/>
            <person name="Song I."/>
            <person name="Jeong J.-H."/>
            <person name="Kim D."/>
            <person name="Kim S."/>
            <person name="Ryu S."/>
            <person name="Song J.Y."/>
            <person name="Lee S.K."/>
        </authorList>
    </citation>
    <scope>NUCLEOTIDE SEQUENCE [LARGE SCALE GENOMIC DNA]</scope>
    <source>
        <tissue evidence="2">Muscle</tissue>
    </source>
</reference>
<keyword evidence="1" id="KW-1133">Transmembrane helix</keyword>
<evidence type="ECO:0000313" key="3">
    <source>
        <dbReference type="Proteomes" id="UP000314294"/>
    </source>
</evidence>
<dbReference type="Proteomes" id="UP000314294">
    <property type="component" value="Unassembled WGS sequence"/>
</dbReference>
<organism evidence="2 3">
    <name type="scientific">Liparis tanakae</name>
    <name type="common">Tanaka's snailfish</name>
    <dbReference type="NCBI Taxonomy" id="230148"/>
    <lineage>
        <taxon>Eukaryota</taxon>
        <taxon>Metazoa</taxon>
        <taxon>Chordata</taxon>
        <taxon>Craniata</taxon>
        <taxon>Vertebrata</taxon>
        <taxon>Euteleostomi</taxon>
        <taxon>Actinopterygii</taxon>
        <taxon>Neopterygii</taxon>
        <taxon>Teleostei</taxon>
        <taxon>Neoteleostei</taxon>
        <taxon>Acanthomorphata</taxon>
        <taxon>Eupercaria</taxon>
        <taxon>Perciformes</taxon>
        <taxon>Cottioidei</taxon>
        <taxon>Cottales</taxon>
        <taxon>Liparidae</taxon>
        <taxon>Liparis</taxon>
    </lineage>
</organism>
<feature type="transmembrane region" description="Helical" evidence="1">
    <location>
        <begin position="61"/>
        <end position="94"/>
    </location>
</feature>
<protein>
    <submittedName>
        <fullName evidence="2">Uncharacterized protein</fullName>
    </submittedName>
</protein>
<name>A0A4Z2F621_9TELE</name>
<keyword evidence="3" id="KW-1185">Reference proteome</keyword>
<comment type="caution">
    <text evidence="2">The sequence shown here is derived from an EMBL/GenBank/DDBJ whole genome shotgun (WGS) entry which is preliminary data.</text>
</comment>